<dbReference type="GO" id="GO:0003779">
    <property type="term" value="F:actin binding"/>
    <property type="evidence" value="ECO:0007669"/>
    <property type="project" value="TreeGrafter"/>
</dbReference>
<dbReference type="GO" id="GO:0031982">
    <property type="term" value="C:vesicle"/>
    <property type="evidence" value="ECO:0007669"/>
    <property type="project" value="TreeGrafter"/>
</dbReference>
<dbReference type="Proteomes" id="UP000016666">
    <property type="component" value="Unassembled WGS sequence"/>
</dbReference>
<dbReference type="Pfam" id="PF18016">
    <property type="entry name" value="SAM_3"/>
    <property type="match status" value="1"/>
</dbReference>
<keyword evidence="5" id="KW-1185">Reference proteome</keyword>
<dbReference type="GO" id="GO:0007266">
    <property type="term" value="P:Rho protein signal transduction"/>
    <property type="evidence" value="ECO:0007669"/>
    <property type="project" value="TreeGrafter"/>
</dbReference>
<name>A0A493TQD6_ANAPP</name>
<dbReference type="PANTHER" id="PTHR12287:SF22">
    <property type="entry name" value="EPIDERMAL GROWTH FACTOR RECEPTOR KINASE SUBSTRATE 8-LIKE PROTEIN 3"/>
    <property type="match status" value="1"/>
</dbReference>
<feature type="compositionally biased region" description="Low complexity" evidence="1">
    <location>
        <begin position="347"/>
        <end position="358"/>
    </location>
</feature>
<protein>
    <submittedName>
        <fullName evidence="4">Uncharacterized protein</fullName>
    </submittedName>
</protein>
<feature type="region of interest" description="Disordered" evidence="1">
    <location>
        <begin position="35"/>
        <end position="88"/>
    </location>
</feature>
<dbReference type="Ensembl" id="ENSAPLT00000024680.1">
    <property type="protein sequence ID" value="ENSAPLP00000028077.1"/>
    <property type="gene ID" value="ENSAPLG00000016827.1"/>
</dbReference>
<dbReference type="STRING" id="8840.ENSAPLP00000028077"/>
<evidence type="ECO:0000313" key="5">
    <source>
        <dbReference type="Proteomes" id="UP000016666"/>
    </source>
</evidence>
<dbReference type="InterPro" id="IPR013761">
    <property type="entry name" value="SAM/pointed_sf"/>
</dbReference>
<reference evidence="4" key="2">
    <citation type="submission" date="2025-08" db="UniProtKB">
        <authorList>
            <consortium name="Ensembl"/>
        </authorList>
    </citation>
    <scope>IDENTIFICATION</scope>
</reference>
<feature type="region of interest" description="Disordered" evidence="1">
    <location>
        <begin position="249"/>
        <end position="369"/>
    </location>
</feature>
<dbReference type="PANTHER" id="PTHR12287">
    <property type="entry name" value="EPIDERMAL GROWTH FACTOR RECEPTOR KINASE SUBSTRATE EPS8-RELATED PROTEIN"/>
    <property type="match status" value="1"/>
</dbReference>
<sequence>GSPGPMLFPQMVLNHVLDDIELFVKQVKDALSLTSTKNQKKKKKSKGGKGEGLLPQERDPPPSQGLPSAPCLWGSSRGAEGAPPPVTQVLDNCPNHRLAPAVDAPLLIPEAVELLEKTLHPQEYSTWKMLGIAWNKTRAEYPNSEQVPPYIPTFSDGWLPPPMMNPEQQQQVRGMGGGSKDTPLPACVSPPCSEHASLSAPCTGWGHPWVLTAAPPSFRPFSPPPRLARALYEFQGRNPQELSVRMGDTLEVQTGDPQRVFSGESERDPPRVWGVGGAATLSPPALGAGPAEEVVAGAEQHGAQGLRPQQHPGAAGARGRLEPGGSPPDPPRASSTPTAPGGGVQGSPHHPLSLCPPSQVSPPNLHMGSSPAEVTAWLKDKGFSRITVRCLGVLSGHQLLQMTPEELRAVCPEEWRRVLFKLSSVKTSLGVRPPSPRTVTPPPVGAFREQGDEPRAPRSILVLPSLQMSPRD</sequence>
<dbReference type="AlphaFoldDB" id="A0A493TQD6"/>
<dbReference type="OMA" id="WWKVRNN"/>
<evidence type="ECO:0000259" key="2">
    <source>
        <dbReference type="Pfam" id="PF18016"/>
    </source>
</evidence>
<feature type="domain" description="EPS8 spectrin-like" evidence="3">
    <location>
        <begin position="95"/>
        <end position="141"/>
    </location>
</feature>
<dbReference type="Gene3D" id="2.30.30.40">
    <property type="entry name" value="SH3 Domains"/>
    <property type="match status" value="1"/>
</dbReference>
<dbReference type="InterPro" id="IPR036028">
    <property type="entry name" value="SH3-like_dom_sf"/>
</dbReference>
<dbReference type="GO" id="GO:0035023">
    <property type="term" value="P:regulation of Rho protein signal transduction"/>
    <property type="evidence" value="ECO:0007669"/>
    <property type="project" value="TreeGrafter"/>
</dbReference>
<evidence type="ECO:0000313" key="4">
    <source>
        <dbReference type="Ensembl" id="ENSAPLP00000028077.1"/>
    </source>
</evidence>
<organism evidence="4 5">
    <name type="scientific">Anas platyrhynchos platyrhynchos</name>
    <name type="common">Northern mallard</name>
    <dbReference type="NCBI Taxonomy" id="8840"/>
    <lineage>
        <taxon>Eukaryota</taxon>
        <taxon>Metazoa</taxon>
        <taxon>Chordata</taxon>
        <taxon>Craniata</taxon>
        <taxon>Vertebrata</taxon>
        <taxon>Euteleostomi</taxon>
        <taxon>Archelosauria</taxon>
        <taxon>Archosauria</taxon>
        <taxon>Dinosauria</taxon>
        <taxon>Saurischia</taxon>
        <taxon>Theropoda</taxon>
        <taxon>Coelurosauria</taxon>
        <taxon>Aves</taxon>
        <taxon>Neognathae</taxon>
        <taxon>Galloanserae</taxon>
        <taxon>Anseriformes</taxon>
        <taxon>Anatidae</taxon>
        <taxon>Anatinae</taxon>
        <taxon>Anas</taxon>
    </lineage>
</organism>
<feature type="domain" description="EPS8 spectrin-like" evidence="3">
    <location>
        <begin position="12"/>
        <end position="63"/>
    </location>
</feature>
<feature type="domain" description="SAM" evidence="2">
    <location>
        <begin position="362"/>
        <end position="423"/>
    </location>
</feature>
<dbReference type="InterPro" id="IPR039801">
    <property type="entry name" value="EPS8-like"/>
</dbReference>
<proteinExistence type="predicted"/>
<feature type="compositionally biased region" description="Pro residues" evidence="1">
    <location>
        <begin position="433"/>
        <end position="444"/>
    </location>
</feature>
<dbReference type="InterPro" id="IPR041418">
    <property type="entry name" value="SAM_3"/>
</dbReference>
<feature type="compositionally biased region" description="Basic residues" evidence="1">
    <location>
        <begin position="38"/>
        <end position="47"/>
    </location>
</feature>
<evidence type="ECO:0000259" key="3">
    <source>
        <dbReference type="Pfam" id="PF22975"/>
    </source>
</evidence>
<dbReference type="GO" id="GO:1900029">
    <property type="term" value="P:positive regulation of ruffle assembly"/>
    <property type="evidence" value="ECO:0007669"/>
    <property type="project" value="TreeGrafter"/>
</dbReference>
<feature type="compositionally biased region" description="Low complexity" evidence="1">
    <location>
        <begin position="285"/>
        <end position="299"/>
    </location>
</feature>
<dbReference type="Gene3D" id="1.10.150.50">
    <property type="entry name" value="Transcription Factor, Ets-1"/>
    <property type="match status" value="1"/>
</dbReference>
<dbReference type="SUPFAM" id="SSF50044">
    <property type="entry name" value="SH3-domain"/>
    <property type="match status" value="1"/>
</dbReference>
<dbReference type="SUPFAM" id="SSF47769">
    <property type="entry name" value="SAM/Pointed domain"/>
    <property type="match status" value="1"/>
</dbReference>
<accession>A0A493TQD6</accession>
<dbReference type="InterPro" id="IPR055093">
    <property type="entry name" value="EPS8_2nd"/>
</dbReference>
<feature type="region of interest" description="Disordered" evidence="1">
    <location>
        <begin position="429"/>
        <end position="472"/>
    </location>
</feature>
<reference evidence="5" key="1">
    <citation type="submission" date="2017-10" db="EMBL/GenBank/DDBJ databases">
        <title>A new Pekin duck reference genome.</title>
        <authorList>
            <person name="Hou Z.-C."/>
            <person name="Zhou Z.-K."/>
            <person name="Zhu F."/>
            <person name="Hou S.-S."/>
        </authorList>
    </citation>
    <scope>NUCLEOTIDE SEQUENCE [LARGE SCALE GENOMIC DNA]</scope>
</reference>
<dbReference type="GeneTree" id="ENSGT00940000158169"/>
<dbReference type="Pfam" id="PF22975">
    <property type="entry name" value="EPS8_2nd"/>
    <property type="match status" value="2"/>
</dbReference>
<reference evidence="4" key="3">
    <citation type="submission" date="2025-09" db="UniProtKB">
        <authorList>
            <consortium name="Ensembl"/>
        </authorList>
    </citation>
    <scope>IDENTIFICATION</scope>
</reference>
<evidence type="ECO:0000256" key="1">
    <source>
        <dbReference type="SAM" id="MobiDB-lite"/>
    </source>
</evidence>
<dbReference type="GO" id="GO:0032587">
    <property type="term" value="C:ruffle membrane"/>
    <property type="evidence" value="ECO:0007669"/>
    <property type="project" value="TreeGrafter"/>
</dbReference>